<sequence>MWQEAFSKYMGENPEATALNKGELYDLKSLDGLRLYLDHVHIKNCLLRPYFEQLESYPLVDARELLPSFEVDLYEYKKLPGFSMVALERPINFFQEIFQFDILHSPALNDDSKDSKSCPLFNSILKSNIETFESRLPKRSHKDFLSEYGSADISDIETYGKILPHLLEIERAHVMAQDESGKFYLSGVFGSLPSDLDTELKRFGIKIGKFKPGDNRLYELNRLFVYTFLMELHGFPIVSERRTSSALFARRLFRMSEKFMVRVLGQSDRTITSLFSHPKAKYYPRVEKIALVQVSRDNKETLAELEKGGFLVDVKKRVVILKVRYRQHKFNMENVREDRALSVYKQEVIHPLTGECSTRFNIIKDASSMTLLLNDIVRGEYAGNIVYKRNELIQDTETHERRLKFLFAWLSKHQRRIVGYSEEFYSGVVKVLDSYLLAPDNYEPFNDLSDLYQEVWSKYSYIQQARKLKILEDLKDRMFRGKKVSYLGMLQEMTGIMNDLKFEIVNYFDKLVATTLSIGERVLNDPYLRRKYICRPDEELTEYGLKVKKYYGRLVVLLDEFKSIRKSRTKYEDGAAVSGMF</sequence>
<dbReference type="OrthoDB" id="5464418at2"/>
<organism evidence="1 2">
    <name type="scientific">Maridesulfovibrio ferrireducens</name>
    <dbReference type="NCBI Taxonomy" id="246191"/>
    <lineage>
        <taxon>Bacteria</taxon>
        <taxon>Pseudomonadati</taxon>
        <taxon>Thermodesulfobacteriota</taxon>
        <taxon>Desulfovibrionia</taxon>
        <taxon>Desulfovibrionales</taxon>
        <taxon>Desulfovibrionaceae</taxon>
        <taxon>Maridesulfovibrio</taxon>
    </lineage>
</organism>
<name>A0A1G9I0D3_9BACT</name>
<dbReference type="Proteomes" id="UP000199053">
    <property type="component" value="Unassembled WGS sequence"/>
</dbReference>
<evidence type="ECO:0000313" key="2">
    <source>
        <dbReference type="Proteomes" id="UP000199053"/>
    </source>
</evidence>
<reference evidence="2" key="1">
    <citation type="submission" date="2016-10" db="EMBL/GenBank/DDBJ databases">
        <authorList>
            <person name="Varghese N."/>
            <person name="Submissions S."/>
        </authorList>
    </citation>
    <scope>NUCLEOTIDE SEQUENCE [LARGE SCALE GENOMIC DNA]</scope>
    <source>
        <strain evidence="2">DSM 16995</strain>
    </source>
</reference>
<evidence type="ECO:0000313" key="1">
    <source>
        <dbReference type="EMBL" id="SDL18697.1"/>
    </source>
</evidence>
<proteinExistence type="predicted"/>
<accession>A0A1G9I0D3</accession>
<keyword evidence="2" id="KW-1185">Reference proteome</keyword>
<gene>
    <name evidence="1" type="ORF">SAMN05660337_2393</name>
</gene>
<dbReference type="STRING" id="246191.SAMN05660337_2393"/>
<dbReference type="AlphaFoldDB" id="A0A1G9I0D3"/>
<protein>
    <submittedName>
        <fullName evidence="1">Uncharacterized protein</fullName>
    </submittedName>
</protein>
<dbReference type="RefSeq" id="WP_092161376.1">
    <property type="nucleotide sequence ID" value="NZ_FNGA01000003.1"/>
</dbReference>
<dbReference type="EMBL" id="FNGA01000003">
    <property type="protein sequence ID" value="SDL18697.1"/>
    <property type="molecule type" value="Genomic_DNA"/>
</dbReference>